<evidence type="ECO:0000313" key="10">
    <source>
        <dbReference type="EMBL" id="MCA5005914.1"/>
    </source>
</evidence>
<dbReference type="SUPFAM" id="SSF49464">
    <property type="entry name" value="Carboxypeptidase regulatory domain-like"/>
    <property type="match status" value="1"/>
</dbReference>
<name>A0ABS7Z6X9_9SPHI</name>
<evidence type="ECO:0000256" key="7">
    <source>
        <dbReference type="PROSITE-ProRule" id="PRU01360"/>
    </source>
</evidence>
<keyword evidence="5 7" id="KW-0472">Membrane</keyword>
<dbReference type="SUPFAM" id="SSF56935">
    <property type="entry name" value="Porins"/>
    <property type="match status" value="1"/>
</dbReference>
<dbReference type="Gene3D" id="2.40.170.20">
    <property type="entry name" value="TonB-dependent receptor, beta-barrel domain"/>
    <property type="match status" value="1"/>
</dbReference>
<protein>
    <submittedName>
        <fullName evidence="10">SusC/RagA family TonB-linked outer membrane protein</fullName>
    </submittedName>
</protein>
<keyword evidence="6 7" id="KW-0998">Cell outer membrane</keyword>
<keyword evidence="2 7" id="KW-0813">Transport</keyword>
<dbReference type="EMBL" id="JADEYP010000023">
    <property type="protein sequence ID" value="MCA5005914.1"/>
    <property type="molecule type" value="Genomic_DNA"/>
</dbReference>
<dbReference type="InterPro" id="IPR023996">
    <property type="entry name" value="TonB-dep_OMP_SusC/RagA"/>
</dbReference>
<dbReference type="PROSITE" id="PS52016">
    <property type="entry name" value="TONB_DEPENDENT_REC_3"/>
    <property type="match status" value="1"/>
</dbReference>
<evidence type="ECO:0000256" key="4">
    <source>
        <dbReference type="ARBA" id="ARBA00022692"/>
    </source>
</evidence>
<dbReference type="NCBIfam" id="TIGR04056">
    <property type="entry name" value="OMP_RagA_SusC"/>
    <property type="match status" value="1"/>
</dbReference>
<dbReference type="NCBIfam" id="TIGR04057">
    <property type="entry name" value="SusC_RagA_signa"/>
    <property type="match status" value="1"/>
</dbReference>
<comment type="similarity">
    <text evidence="7">Belongs to the TonB-dependent receptor family.</text>
</comment>
<dbReference type="InterPro" id="IPR039426">
    <property type="entry name" value="TonB-dep_rcpt-like"/>
</dbReference>
<dbReference type="InterPro" id="IPR036942">
    <property type="entry name" value="Beta-barrel_TonB_sf"/>
</dbReference>
<dbReference type="Pfam" id="PF07715">
    <property type="entry name" value="Plug"/>
    <property type="match status" value="1"/>
</dbReference>
<keyword evidence="4 7" id="KW-0812">Transmembrane</keyword>
<evidence type="ECO:0000256" key="5">
    <source>
        <dbReference type="ARBA" id="ARBA00023136"/>
    </source>
</evidence>
<evidence type="ECO:0000256" key="2">
    <source>
        <dbReference type="ARBA" id="ARBA00022448"/>
    </source>
</evidence>
<comment type="subcellular location">
    <subcellularLocation>
        <location evidence="1 7">Cell outer membrane</location>
        <topology evidence="1 7">Multi-pass membrane protein</topology>
    </subcellularLocation>
</comment>
<comment type="caution">
    <text evidence="10">The sequence shown here is derived from an EMBL/GenBank/DDBJ whole genome shotgun (WGS) entry which is preliminary data.</text>
</comment>
<evidence type="ECO:0000256" key="8">
    <source>
        <dbReference type="SAM" id="SignalP"/>
    </source>
</evidence>
<dbReference type="Gene3D" id="2.60.40.1120">
    <property type="entry name" value="Carboxypeptidase-like, regulatory domain"/>
    <property type="match status" value="1"/>
</dbReference>
<evidence type="ECO:0000256" key="6">
    <source>
        <dbReference type="ARBA" id="ARBA00023237"/>
    </source>
</evidence>
<keyword evidence="3 7" id="KW-1134">Transmembrane beta strand</keyword>
<sequence>MRKLYSILLLFLCLFVNQVFGQNDISITGKVVDGDGQPINAVSIRALPSNKTLGLSNAQGAYTVKVPSNTKSLLFTAVGFSQKTISIGDKTVVNVELASNNQEIEEVTVAYTVRKKETLTGSAVVISGKDIKDAPAANFTDLLQGRVAGFNVQLNNGTPGMRGSMSIRGLNTTNVSASGGDAFLGRTSPLFVVDGVPIEEGSNFEYGFQSQGPGISPISMIPPDEIESITVLKDAQATSQYGSKGAYGVILVTTKRGNSSIPVIRYSSKYFMSLVPKLKRVIGGSDENRLRVNQILQYDTTYAGALRLINDSPFLSDTLNPYYNNSTDWHSYFYANRFNMNHSLSIDGGNERFNYKVAPSYYDQKGIIRNTAFRRYNVQSNMRYKPTDRFLISAYLNASMAKNSTGSGNAFQQSGVANSVNTSSLLPSPSIYTGSFDALSATSTSNDNKSAGLVTNIDLEYEIFKGFRASTTFKYQYDLATQDRFVPEILNSGQNKLYTYDDNNKSIYSRNQIRYNGNLFDDERQIIQASVFSEASISSYRAQAMQMMGSGSDQIQVGSGFNARSTKGGYLNNLSDRKSLGYLGSVSYQFDSRYIVDIAYRLDGTSTSGAESPWAHNPTAGVRWNFNKESWFKNSVFSDGSVRVTWGRNIYPTGSIYDVYGRYFVESGSYNNQQIVSLDMDKIPNIAMTPIVNSQWNYAIDLGFLDQRLTLTYEHYYKETKDELADIQLANISSFNKITKNEKGLVNIGHEVSFSFRPQVKSADWSFNTYGNLSYNKDYLSKLPNGIRQEIFQPGDDSYIMMLNRLGRNSFSNVLYHYKGVYQSDNDVPVNPVTGLKYRATNNKGEEYFFRAGDPIFTDLNGDYVLDREDLVVVGNAIPRLSGGFGATIRYKNWGLQPNFTFTLKRDVINRAKADVFRNYYNPTEQKALMPLDFDYWQQNNLDASYPSPLFFRRANAIDPYRYNSTLFQEDGSYLKLGSTTLSYNVNREWSSKYGISSLRFYLNANNIYTWSKYSGPDPEMVTDLGYDNSNGYPRSREFTFGLDIQF</sequence>
<organism evidence="10 11">
    <name type="scientific">Sphingobacterium bovistauri</name>
    <dbReference type="NCBI Taxonomy" id="2781959"/>
    <lineage>
        <taxon>Bacteria</taxon>
        <taxon>Pseudomonadati</taxon>
        <taxon>Bacteroidota</taxon>
        <taxon>Sphingobacteriia</taxon>
        <taxon>Sphingobacteriales</taxon>
        <taxon>Sphingobacteriaceae</taxon>
        <taxon>Sphingobacterium</taxon>
    </lineage>
</organism>
<reference evidence="10" key="1">
    <citation type="submission" date="2020-10" db="EMBL/GenBank/DDBJ databases">
        <authorList>
            <person name="Lu T."/>
            <person name="Wang Q."/>
            <person name="Han X."/>
        </authorList>
    </citation>
    <scope>NUCLEOTIDE SEQUENCE</scope>
    <source>
        <strain evidence="10">WQ 366</strain>
    </source>
</reference>
<dbReference type="InterPro" id="IPR037066">
    <property type="entry name" value="Plug_dom_sf"/>
</dbReference>
<evidence type="ECO:0000313" key="11">
    <source>
        <dbReference type="Proteomes" id="UP001165302"/>
    </source>
</evidence>
<proteinExistence type="inferred from homology"/>
<feature type="chain" id="PRO_5046938303" evidence="8">
    <location>
        <begin position="22"/>
        <end position="1047"/>
    </location>
</feature>
<feature type="domain" description="TonB-dependent receptor plug" evidence="9">
    <location>
        <begin position="116"/>
        <end position="249"/>
    </location>
</feature>
<evidence type="ECO:0000256" key="1">
    <source>
        <dbReference type="ARBA" id="ARBA00004571"/>
    </source>
</evidence>
<dbReference type="InterPro" id="IPR008969">
    <property type="entry name" value="CarboxyPept-like_regulatory"/>
</dbReference>
<evidence type="ECO:0000259" key="9">
    <source>
        <dbReference type="Pfam" id="PF07715"/>
    </source>
</evidence>
<feature type="signal peptide" evidence="8">
    <location>
        <begin position="1"/>
        <end position="21"/>
    </location>
</feature>
<dbReference type="Gene3D" id="2.170.130.10">
    <property type="entry name" value="TonB-dependent receptor, plug domain"/>
    <property type="match status" value="1"/>
</dbReference>
<dbReference type="InterPro" id="IPR023997">
    <property type="entry name" value="TonB-dep_OMP_SusC/RagA_CS"/>
</dbReference>
<keyword evidence="8" id="KW-0732">Signal</keyword>
<gene>
    <name evidence="10" type="ORF">IPZ78_12210</name>
</gene>
<dbReference type="Pfam" id="PF13715">
    <property type="entry name" value="CarbopepD_reg_2"/>
    <property type="match status" value="1"/>
</dbReference>
<dbReference type="RefSeq" id="WP_225554123.1">
    <property type="nucleotide sequence ID" value="NZ_JADEYP010000023.1"/>
</dbReference>
<evidence type="ECO:0000256" key="3">
    <source>
        <dbReference type="ARBA" id="ARBA00022452"/>
    </source>
</evidence>
<keyword evidence="11" id="KW-1185">Reference proteome</keyword>
<dbReference type="InterPro" id="IPR012910">
    <property type="entry name" value="Plug_dom"/>
</dbReference>
<dbReference type="Proteomes" id="UP001165302">
    <property type="component" value="Unassembled WGS sequence"/>
</dbReference>
<accession>A0ABS7Z6X9</accession>